<reference evidence="7" key="1">
    <citation type="submission" date="2021-02" db="EMBL/GenBank/DDBJ databases">
        <authorList>
            <person name="Nowell W R."/>
        </authorList>
    </citation>
    <scope>NUCLEOTIDE SEQUENCE</scope>
</reference>
<dbReference type="PANTHER" id="PTHR10887:SF495">
    <property type="entry name" value="HELICASE SENATAXIN ISOFORM X1-RELATED"/>
    <property type="match status" value="1"/>
</dbReference>
<feature type="domain" description="DNA2/NAM7 helicase helicase" evidence="5">
    <location>
        <begin position="501"/>
        <end position="576"/>
    </location>
</feature>
<dbReference type="GO" id="GO:0001147">
    <property type="term" value="F:transcription termination site sequence-specific DNA binding"/>
    <property type="evidence" value="ECO:0007669"/>
    <property type="project" value="TreeGrafter"/>
</dbReference>
<dbReference type="InterPro" id="IPR045055">
    <property type="entry name" value="DNA2/NAM7-like"/>
</dbReference>
<dbReference type="EMBL" id="CAJNRE010009108">
    <property type="protein sequence ID" value="CAF2079552.1"/>
    <property type="molecule type" value="Genomic_DNA"/>
</dbReference>
<evidence type="ECO:0000313" key="7">
    <source>
        <dbReference type="EMBL" id="CAF2079552.1"/>
    </source>
</evidence>
<dbReference type="SUPFAM" id="SSF52540">
    <property type="entry name" value="P-loop containing nucleoside triphosphate hydrolases"/>
    <property type="match status" value="1"/>
</dbReference>
<evidence type="ECO:0000256" key="4">
    <source>
        <dbReference type="ARBA" id="ARBA00022840"/>
    </source>
</evidence>
<dbReference type="GO" id="GO:0016787">
    <property type="term" value="F:hydrolase activity"/>
    <property type="evidence" value="ECO:0007669"/>
    <property type="project" value="UniProtKB-KW"/>
</dbReference>
<dbReference type="GO" id="GO:0005524">
    <property type="term" value="F:ATP binding"/>
    <property type="evidence" value="ECO:0007669"/>
    <property type="project" value="UniProtKB-KW"/>
</dbReference>
<dbReference type="InterPro" id="IPR027417">
    <property type="entry name" value="P-loop_NTPase"/>
</dbReference>
<organism evidence="7 8">
    <name type="scientific">Rotaria magnacalcarata</name>
    <dbReference type="NCBI Taxonomy" id="392030"/>
    <lineage>
        <taxon>Eukaryota</taxon>
        <taxon>Metazoa</taxon>
        <taxon>Spiralia</taxon>
        <taxon>Gnathifera</taxon>
        <taxon>Rotifera</taxon>
        <taxon>Eurotatoria</taxon>
        <taxon>Bdelloidea</taxon>
        <taxon>Philodinida</taxon>
        <taxon>Philodinidae</taxon>
        <taxon>Rotaria</taxon>
    </lineage>
</organism>
<dbReference type="CDD" id="cd18042">
    <property type="entry name" value="DEXXQc_SETX"/>
    <property type="match status" value="1"/>
</dbReference>
<dbReference type="PANTHER" id="PTHR10887">
    <property type="entry name" value="DNA2/NAM7 HELICASE FAMILY"/>
    <property type="match status" value="1"/>
</dbReference>
<evidence type="ECO:0000313" key="8">
    <source>
        <dbReference type="Proteomes" id="UP000663824"/>
    </source>
</evidence>
<keyword evidence="4" id="KW-0067">ATP-binding</keyword>
<keyword evidence="3" id="KW-0347">Helicase</keyword>
<sequence length="821" mass="93504">MTTTPNISRENNSYDECQWFKRRVEGPDGDLWLQARSTYLVSKNYSKTLPWFKVACSEPLRDRTRGFHVTSNHQENNNFGSNCAQVEIGGGAASGHKFNVNQPIRKLIDLIITRWDPSHLNGKCSKEKLHDSLIPDRLRNLDDVISYFKQKNPDNITDNELNRFYSCLITLHYHEVWASIARDYSNSEIPEDNRRFNIIVDSIKSEVRGCGKKDAAVIIGTVDVVSNDSFTHLNKTLGLFDVIMIKINNKQYFGAVIHVQSIDVKNINDNVKQQSVRIKATQSIKIELLIVVGIYVSKECAEAVNRQQQKERSEKLELQKLSNIISPVRMISALDTLQSWTYQRSIIMPKSEDPYFHLPSDFDTPNTVERNGVNDNQLQAIDISARMHEDPQDRLHLILGPPGTGKTRTIASIVSNLISNHLFEGRKILVCAPSNSACDVLSCRILHSLSQKQRDEHTLIRIGSQPPSDDLLSSNFLSFLVLEEIFSILQADRNTKTVKLSKLQEKILNKAKVIVSTLNNCASSRLSPLVGKVDFVIIDEASQSLMADCFIPNRFKCAKVILVGDPMQLPPTVLSEAGRDYGLNRSLYEHIHQTLKDYHRITTLNVQYRMHSTICSFPNDFFYDNTLKTDSSVDEATRNMNLCHIYYYNTAFRETKEYDRRNQNDDCIKNGGRIKNDGEAEFVKQLCELLMDHLEREEPGVPNQIAVISPYSTHLHRLRSLLPPQIEVMTVDGAQGREKDFIIFSCVRSGEETIGFLNDERRLNVAITRAKRGLYIVGNLNHLAKKERAWKHLLSDAEAREILCHIENGSPALPIRSRRNV</sequence>
<evidence type="ECO:0000259" key="5">
    <source>
        <dbReference type="Pfam" id="PF13086"/>
    </source>
</evidence>
<dbReference type="CDD" id="cd18808">
    <property type="entry name" value="SF1_C_Upf1"/>
    <property type="match status" value="1"/>
</dbReference>
<evidence type="ECO:0000259" key="6">
    <source>
        <dbReference type="Pfam" id="PF13087"/>
    </source>
</evidence>
<dbReference type="AlphaFoldDB" id="A0A816S1A8"/>
<name>A0A816S1A8_9BILA</name>
<evidence type="ECO:0000256" key="1">
    <source>
        <dbReference type="ARBA" id="ARBA00022741"/>
    </source>
</evidence>
<feature type="domain" description="DNA2/NAM7 helicase-like C-terminal" evidence="6">
    <location>
        <begin position="583"/>
        <end position="780"/>
    </location>
</feature>
<dbReference type="Proteomes" id="UP000663824">
    <property type="component" value="Unassembled WGS sequence"/>
</dbReference>
<evidence type="ECO:0000256" key="3">
    <source>
        <dbReference type="ARBA" id="ARBA00022806"/>
    </source>
</evidence>
<protein>
    <submittedName>
        <fullName evidence="7">Uncharacterized protein</fullName>
    </submittedName>
</protein>
<comment type="caution">
    <text evidence="7">The sequence shown here is derived from an EMBL/GenBank/DDBJ whole genome shotgun (WGS) entry which is preliminary data.</text>
</comment>
<dbReference type="InterPro" id="IPR041677">
    <property type="entry name" value="DNA2/NAM7_AAA_11"/>
</dbReference>
<gene>
    <name evidence="7" type="ORF">MBJ925_LOCUS18226</name>
</gene>
<evidence type="ECO:0000256" key="2">
    <source>
        <dbReference type="ARBA" id="ARBA00022801"/>
    </source>
</evidence>
<dbReference type="GO" id="GO:0016604">
    <property type="term" value="C:nuclear body"/>
    <property type="evidence" value="ECO:0007669"/>
    <property type="project" value="TreeGrafter"/>
</dbReference>
<feature type="domain" description="DNA2/NAM7 helicase helicase" evidence="5">
    <location>
        <begin position="373"/>
        <end position="469"/>
    </location>
</feature>
<dbReference type="Pfam" id="PF13086">
    <property type="entry name" value="AAA_11"/>
    <property type="match status" value="2"/>
</dbReference>
<dbReference type="Gene3D" id="3.40.50.300">
    <property type="entry name" value="P-loop containing nucleotide triphosphate hydrolases"/>
    <property type="match status" value="3"/>
</dbReference>
<accession>A0A816S1A8</accession>
<dbReference type="GO" id="GO:0004386">
    <property type="term" value="F:helicase activity"/>
    <property type="evidence" value="ECO:0007669"/>
    <property type="project" value="UniProtKB-KW"/>
</dbReference>
<dbReference type="InterPro" id="IPR041679">
    <property type="entry name" value="DNA2/NAM7-like_C"/>
</dbReference>
<dbReference type="GO" id="GO:0005694">
    <property type="term" value="C:chromosome"/>
    <property type="evidence" value="ECO:0007669"/>
    <property type="project" value="UniProtKB-ARBA"/>
</dbReference>
<keyword evidence="1" id="KW-0547">Nucleotide-binding</keyword>
<dbReference type="FunFam" id="3.40.50.300:FF:000326">
    <property type="entry name" value="P-loop containing nucleoside triphosphate hydrolase"/>
    <property type="match status" value="1"/>
</dbReference>
<dbReference type="InterPro" id="IPR047187">
    <property type="entry name" value="SF1_C_Upf1"/>
</dbReference>
<dbReference type="Pfam" id="PF13087">
    <property type="entry name" value="AAA_12"/>
    <property type="match status" value="1"/>
</dbReference>
<proteinExistence type="predicted"/>
<keyword evidence="2" id="KW-0378">Hydrolase</keyword>
<dbReference type="GO" id="GO:0006369">
    <property type="term" value="P:termination of RNA polymerase II transcription"/>
    <property type="evidence" value="ECO:0007669"/>
    <property type="project" value="TreeGrafter"/>
</dbReference>